<evidence type="ECO:0000256" key="1">
    <source>
        <dbReference type="ARBA" id="ARBA00002689"/>
    </source>
</evidence>
<gene>
    <name evidence="12" type="ORF">HDK90DRAFT_514857</name>
</gene>
<keyword evidence="7 11" id="KW-0496">Mitochondrion</keyword>
<dbReference type="Pfam" id="PF17050">
    <property type="entry name" value="AIM5"/>
    <property type="match status" value="1"/>
</dbReference>
<keyword evidence="8" id="KW-0472">Membrane</keyword>
<dbReference type="Proteomes" id="UP001492380">
    <property type="component" value="Unassembled WGS sequence"/>
</dbReference>
<evidence type="ECO:0000256" key="11">
    <source>
        <dbReference type="RuleBase" id="RU363010"/>
    </source>
</evidence>
<comment type="subcellular location">
    <subcellularLocation>
        <location evidence="2">Membrane</location>
    </subcellularLocation>
    <subcellularLocation>
        <location evidence="11">Mitochondrion inner membrane</location>
        <topology evidence="11">Single-pass membrane protein</topology>
    </subcellularLocation>
</comment>
<comment type="caution">
    <text evidence="12">The sequence shown here is derived from an EMBL/GenBank/DDBJ whole genome shotgun (WGS) entry which is preliminary data.</text>
</comment>
<evidence type="ECO:0000256" key="2">
    <source>
        <dbReference type="ARBA" id="ARBA00004370"/>
    </source>
</evidence>
<evidence type="ECO:0000256" key="4">
    <source>
        <dbReference type="ARBA" id="ARBA00018170"/>
    </source>
</evidence>
<organism evidence="12 13">
    <name type="scientific">Phyllosticta capitalensis</name>
    <dbReference type="NCBI Taxonomy" id="121624"/>
    <lineage>
        <taxon>Eukaryota</taxon>
        <taxon>Fungi</taxon>
        <taxon>Dikarya</taxon>
        <taxon>Ascomycota</taxon>
        <taxon>Pezizomycotina</taxon>
        <taxon>Dothideomycetes</taxon>
        <taxon>Dothideomycetes incertae sedis</taxon>
        <taxon>Botryosphaeriales</taxon>
        <taxon>Phyllostictaceae</taxon>
        <taxon>Phyllosticta</taxon>
    </lineage>
</organism>
<keyword evidence="11" id="KW-0999">Mitochondrion inner membrane</keyword>
<comment type="subunit">
    <text evidence="11">Component of the mitochondrial contact site and cristae organizing system (MICOS) complex.</text>
</comment>
<keyword evidence="5" id="KW-0812">Transmembrane</keyword>
<proteinExistence type="inferred from homology"/>
<evidence type="ECO:0000256" key="9">
    <source>
        <dbReference type="ARBA" id="ARBA00032159"/>
    </source>
</evidence>
<evidence type="ECO:0000256" key="7">
    <source>
        <dbReference type="ARBA" id="ARBA00023128"/>
    </source>
</evidence>
<evidence type="ECO:0000313" key="12">
    <source>
        <dbReference type="EMBL" id="KAK8224685.1"/>
    </source>
</evidence>
<comment type="function">
    <text evidence="1 11">Component of the MICOS complex, a large protein complex of the mitochondrial inner membrane that plays crucial roles in the maintenance of crista junctions, inner membrane architecture, and formation of contact sites to the outer membrane.</text>
</comment>
<sequence length="116" mass="13003">MGFITGYLSGLTLTSSLLYLSMRVHHATRLKQSLALRDSHALLRNVYDPEPTYVPPSARERVGSLGDVAKDRWNGNVESAVKKIYSTDWRRVREEGEGWLGRAWDRVSKGVAGEGK</sequence>
<accession>A0ABR1YD70</accession>
<keyword evidence="13" id="KW-1185">Reference proteome</keyword>
<evidence type="ECO:0000256" key="5">
    <source>
        <dbReference type="ARBA" id="ARBA00022692"/>
    </source>
</evidence>
<evidence type="ECO:0000256" key="8">
    <source>
        <dbReference type="ARBA" id="ARBA00023136"/>
    </source>
</evidence>
<evidence type="ECO:0000313" key="13">
    <source>
        <dbReference type="Proteomes" id="UP001492380"/>
    </source>
</evidence>
<keyword evidence="6" id="KW-1133">Transmembrane helix</keyword>
<reference evidence="12 13" key="1">
    <citation type="submission" date="2024-04" db="EMBL/GenBank/DDBJ databases">
        <title>Phyllosticta paracitricarpa is synonymous to the EU quarantine fungus P. citricarpa based on phylogenomic analyses.</title>
        <authorList>
            <consortium name="Lawrence Berkeley National Laboratory"/>
            <person name="Van Ingen-Buijs V.A."/>
            <person name="Van Westerhoven A.C."/>
            <person name="Haridas S."/>
            <person name="Skiadas P."/>
            <person name="Martin F."/>
            <person name="Groenewald J.Z."/>
            <person name="Crous P.W."/>
            <person name="Seidl M.F."/>
        </authorList>
    </citation>
    <scope>NUCLEOTIDE SEQUENCE [LARGE SCALE GENOMIC DNA]</scope>
    <source>
        <strain evidence="12 13">CBS 123374</strain>
    </source>
</reference>
<evidence type="ECO:0000256" key="6">
    <source>
        <dbReference type="ARBA" id="ARBA00022989"/>
    </source>
</evidence>
<protein>
    <recommendedName>
        <fullName evidence="4 11">MICOS complex subunit MIC12</fullName>
    </recommendedName>
    <alternativeName>
        <fullName evidence="10 11">Altered inheritance of mitochondria protein 5, mitochondrial</fullName>
    </alternativeName>
    <alternativeName>
        <fullName evidence="9 11">Found in mitochondrial proteome protein 51</fullName>
    </alternativeName>
</protein>
<evidence type="ECO:0000256" key="3">
    <source>
        <dbReference type="ARBA" id="ARBA00009188"/>
    </source>
</evidence>
<evidence type="ECO:0000256" key="10">
    <source>
        <dbReference type="ARBA" id="ARBA00032985"/>
    </source>
</evidence>
<dbReference type="InterPro" id="IPR031463">
    <property type="entry name" value="Mic12"/>
</dbReference>
<dbReference type="EMBL" id="JBBWRZ010000012">
    <property type="protein sequence ID" value="KAK8224685.1"/>
    <property type="molecule type" value="Genomic_DNA"/>
</dbReference>
<comment type="similarity">
    <text evidence="3 11">Belongs to the MICOS complex subunit Mic12 family.</text>
</comment>
<name>A0ABR1YD70_9PEZI</name>